<dbReference type="STRING" id="1385513.N780_00600"/>
<dbReference type="AlphaFoldDB" id="A0A0A2VEP2"/>
<comment type="caution">
    <text evidence="1">The sequence shown here is derived from an EMBL/GenBank/DDBJ whole genome shotgun (WGS) entry which is preliminary data.</text>
</comment>
<proteinExistence type="predicted"/>
<dbReference type="eggNOG" id="ENOG5032YSB">
    <property type="taxonomic scope" value="Bacteria"/>
</dbReference>
<evidence type="ECO:0000313" key="1">
    <source>
        <dbReference type="EMBL" id="KGP92120.1"/>
    </source>
</evidence>
<organism evidence="1 2">
    <name type="scientific">Pontibacillus chungwhensis BH030062</name>
    <dbReference type="NCBI Taxonomy" id="1385513"/>
    <lineage>
        <taxon>Bacteria</taxon>
        <taxon>Bacillati</taxon>
        <taxon>Bacillota</taxon>
        <taxon>Bacilli</taxon>
        <taxon>Bacillales</taxon>
        <taxon>Bacillaceae</taxon>
        <taxon>Pontibacillus</taxon>
    </lineage>
</organism>
<accession>A0A0A2VEP2</accession>
<dbReference type="EMBL" id="AVBG01000003">
    <property type="protein sequence ID" value="KGP92120.1"/>
    <property type="molecule type" value="Genomic_DNA"/>
</dbReference>
<name>A0A0A2VEP2_9BACI</name>
<dbReference type="OrthoDB" id="2427395at2"/>
<protein>
    <recommendedName>
        <fullName evidence="3">YwpF-like protein</fullName>
    </recommendedName>
</protein>
<dbReference type="InterPro" id="IPR025573">
    <property type="entry name" value="YwpF"/>
</dbReference>
<keyword evidence="2" id="KW-1185">Reference proteome</keyword>
<dbReference type="RefSeq" id="WP_036781065.1">
    <property type="nucleotide sequence ID" value="NZ_AVBG01000003.1"/>
</dbReference>
<reference evidence="1 2" key="1">
    <citation type="submission" date="2013-08" db="EMBL/GenBank/DDBJ databases">
        <title>Genome of Pontibacillus chungwhensis.</title>
        <authorList>
            <person name="Wang Q."/>
            <person name="Wang G."/>
        </authorList>
    </citation>
    <scope>NUCLEOTIDE SEQUENCE [LARGE SCALE GENOMIC DNA]</scope>
    <source>
        <strain evidence="1 2">BH030062</strain>
    </source>
</reference>
<dbReference type="Pfam" id="PF14183">
    <property type="entry name" value="YwpF"/>
    <property type="match status" value="1"/>
</dbReference>
<sequence length="145" mass="17221">MKTFKLIKLNILKESGEDFQKRSIPLIDGLIINREDEQNRWIIEAYLDKQYLDEFLRFRQNEEEMVLEAKITKSSNHPAVFLVKVLDVNEIGEHFNVLFMGNIVDHKKDQVEHMLRRLIEEGYQGEELLEEFKNRVEQAEAENSV</sequence>
<evidence type="ECO:0000313" key="2">
    <source>
        <dbReference type="Proteomes" id="UP000030153"/>
    </source>
</evidence>
<evidence type="ECO:0008006" key="3">
    <source>
        <dbReference type="Google" id="ProtNLM"/>
    </source>
</evidence>
<gene>
    <name evidence="1" type="ORF">N780_00600</name>
</gene>
<dbReference type="Proteomes" id="UP000030153">
    <property type="component" value="Unassembled WGS sequence"/>
</dbReference>